<evidence type="ECO:0000259" key="1">
    <source>
        <dbReference type="Pfam" id="PF09369"/>
    </source>
</evidence>
<organism evidence="2 3">
    <name type="scientific">Enhygromyxa salina</name>
    <dbReference type="NCBI Taxonomy" id="215803"/>
    <lineage>
        <taxon>Bacteria</taxon>
        <taxon>Pseudomonadati</taxon>
        <taxon>Myxococcota</taxon>
        <taxon>Polyangia</taxon>
        <taxon>Nannocystales</taxon>
        <taxon>Nannocystaceae</taxon>
        <taxon>Enhygromyxa</taxon>
    </lineage>
</organism>
<dbReference type="EMBL" id="JMCC02000022">
    <property type="protein sequence ID" value="KIG17617.1"/>
    <property type="molecule type" value="Genomic_DNA"/>
</dbReference>
<dbReference type="Proteomes" id="UP000031599">
    <property type="component" value="Unassembled WGS sequence"/>
</dbReference>
<dbReference type="InterPro" id="IPR047721">
    <property type="entry name" value="DrmB"/>
</dbReference>
<protein>
    <recommendedName>
        <fullName evidence="1">MrfA-like Zn-binding domain-containing protein</fullName>
    </recommendedName>
</protein>
<gene>
    <name evidence="2" type="ORF">DB30_03098</name>
</gene>
<name>A0A0C2DD43_9BACT</name>
<comment type="caution">
    <text evidence="2">The sequence shown here is derived from an EMBL/GenBank/DDBJ whole genome shotgun (WGS) entry which is preliminary data.</text>
</comment>
<dbReference type="RefSeq" id="WP_052548228.1">
    <property type="nucleotide sequence ID" value="NZ_JMCC02000022.1"/>
</dbReference>
<dbReference type="Pfam" id="PF09369">
    <property type="entry name" value="MZB"/>
    <property type="match status" value="1"/>
</dbReference>
<dbReference type="InterPro" id="IPR018973">
    <property type="entry name" value="MZB"/>
</dbReference>
<feature type="domain" description="MrfA-like Zn-binding" evidence="1">
    <location>
        <begin position="486"/>
        <end position="590"/>
    </location>
</feature>
<proteinExistence type="predicted"/>
<dbReference type="NCBIfam" id="NF038324">
    <property type="entry name" value="DrmB_fam"/>
    <property type="match status" value="1"/>
</dbReference>
<reference evidence="2 3" key="1">
    <citation type="submission" date="2014-12" db="EMBL/GenBank/DDBJ databases">
        <title>Genome assembly of Enhygromyxa salina DSM 15201.</title>
        <authorList>
            <person name="Sharma G."/>
            <person name="Subramanian S."/>
        </authorList>
    </citation>
    <scope>NUCLEOTIDE SEQUENCE [LARGE SCALE GENOMIC DNA]</scope>
    <source>
        <strain evidence="2 3">DSM 15201</strain>
    </source>
</reference>
<accession>A0A0C2DD43</accession>
<dbReference type="AlphaFoldDB" id="A0A0C2DD43"/>
<evidence type="ECO:0000313" key="3">
    <source>
        <dbReference type="Proteomes" id="UP000031599"/>
    </source>
</evidence>
<sequence length="626" mass="68999">MARSKKNKKSYRPEGEIRRSQLLMGYGPGAMIDLLNDAVLIGGLDYWRYEAPPKHGVEEIKEPRLTAKLVEVMRGLGMNPAVNLELRPPPECNYDEATPRQGIQALEFPRFFKCQRCNSIAHATEFEEGSRGRTHQCGPGYPKKPAPAVPVRFVAVCEDGHINDWPWDVWCHRAGGKPRCDAPDIKLREGASGDISEIRVVCENCGANPKLAQALIEVLRPKCSGARPWLGDHDVAAQPCENKARLLVRTATNGYFAQSLSALWLPLHDDAIAEAVAANWATLGTVTTVAVLQVLREHTPQLRATLLEAWGDEAVLAAIERRREGADKALPPLDEAEYDAFVTAPVEQPAVQPPLGCRFFARTMRPSAEGLPHGIGRVVLVPKLREVRAQFGFSRLEAAIPRADGSFGDDAKIAPLALEPKWLPAIEINGEGLFLQFDEDSLTAWEARESVRARNDHLLTGFRRWAAQRHGAVEFRGARYYMLHTLSHLLMTAIALECGYAASSIRERIYCKEPSRGNPGKAGILLSTGTPGSEGTLGGLVEQGRYLRHHLRRAFDLGTLCSGDPVCALHQPELEFDDRSTEGAACHSCVYIPETSCESFNRFLDRGLVFPTIGQAEQLAFFGEPP</sequence>
<evidence type="ECO:0000313" key="2">
    <source>
        <dbReference type="EMBL" id="KIG17617.1"/>
    </source>
</evidence>